<dbReference type="GO" id="GO:0004029">
    <property type="term" value="F:aldehyde dehydrogenase (NAD+) activity"/>
    <property type="evidence" value="ECO:0007669"/>
    <property type="project" value="UniProtKB-EC"/>
</dbReference>
<comment type="catalytic activity">
    <reaction evidence="4">
        <text>an aldehyde + NAD(+) + H2O = a carboxylate + NADH + 2 H(+)</text>
        <dbReference type="Rhea" id="RHEA:16185"/>
        <dbReference type="ChEBI" id="CHEBI:15377"/>
        <dbReference type="ChEBI" id="CHEBI:15378"/>
        <dbReference type="ChEBI" id="CHEBI:17478"/>
        <dbReference type="ChEBI" id="CHEBI:29067"/>
        <dbReference type="ChEBI" id="CHEBI:57540"/>
        <dbReference type="ChEBI" id="CHEBI:57945"/>
        <dbReference type="EC" id="1.2.1.3"/>
    </reaction>
</comment>
<keyword evidence="2 6" id="KW-0560">Oxidoreductase</keyword>
<accession>A0A5M3Z2K5</accession>
<evidence type="ECO:0000259" key="7">
    <source>
        <dbReference type="Pfam" id="PF00171"/>
    </source>
</evidence>
<dbReference type="FunFam" id="3.40.605.10:FF:000014">
    <property type="entry name" value="aldehyde dehydrogenase 22A1"/>
    <property type="match status" value="1"/>
</dbReference>
<dbReference type="InterPro" id="IPR016162">
    <property type="entry name" value="Ald_DH_N"/>
</dbReference>
<evidence type="ECO:0000256" key="5">
    <source>
        <dbReference type="PROSITE-ProRule" id="PRU10007"/>
    </source>
</evidence>
<dbReference type="Gene3D" id="3.40.309.10">
    <property type="entry name" value="Aldehyde Dehydrogenase, Chain A, domain 2"/>
    <property type="match status" value="1"/>
</dbReference>
<dbReference type="EC" id="1.2.1.3" evidence="3"/>
<dbReference type="InterPro" id="IPR015590">
    <property type="entry name" value="Aldehyde_DH_dom"/>
</dbReference>
<dbReference type="InterPro" id="IPR029510">
    <property type="entry name" value="Ald_DH_CS_GLU"/>
</dbReference>
<dbReference type="EMBL" id="BLJY01000014">
    <property type="protein sequence ID" value="GFF21133.1"/>
    <property type="molecule type" value="Genomic_DNA"/>
</dbReference>
<evidence type="ECO:0000256" key="1">
    <source>
        <dbReference type="ARBA" id="ARBA00009986"/>
    </source>
</evidence>
<dbReference type="Gene3D" id="3.40.605.10">
    <property type="entry name" value="Aldehyde Dehydrogenase, Chain A, domain 1"/>
    <property type="match status" value="1"/>
</dbReference>
<evidence type="ECO:0000256" key="6">
    <source>
        <dbReference type="RuleBase" id="RU003345"/>
    </source>
</evidence>
<dbReference type="InterPro" id="IPR016163">
    <property type="entry name" value="Ald_DH_C"/>
</dbReference>
<dbReference type="PROSITE" id="PS00687">
    <property type="entry name" value="ALDEHYDE_DEHYDR_GLU"/>
    <property type="match status" value="1"/>
</dbReference>
<dbReference type="CDD" id="cd07098">
    <property type="entry name" value="ALDH_F15-22"/>
    <property type="match status" value="1"/>
</dbReference>
<keyword evidence="9" id="KW-1185">Reference proteome</keyword>
<evidence type="ECO:0000313" key="9">
    <source>
        <dbReference type="Proteomes" id="UP000452235"/>
    </source>
</evidence>
<dbReference type="InterPro" id="IPR016160">
    <property type="entry name" value="Ald_DH_CS_CYS"/>
</dbReference>
<gene>
    <name evidence="8" type="ORF">ATEIFO6365_0014006500</name>
</gene>
<dbReference type="InterPro" id="IPR016161">
    <property type="entry name" value="Ald_DH/histidinol_DH"/>
</dbReference>
<dbReference type="PANTHER" id="PTHR11699">
    <property type="entry name" value="ALDEHYDE DEHYDROGENASE-RELATED"/>
    <property type="match status" value="1"/>
</dbReference>
<comment type="similarity">
    <text evidence="1 6">Belongs to the aldehyde dehydrogenase family.</text>
</comment>
<dbReference type="Proteomes" id="UP000452235">
    <property type="component" value="Unassembled WGS sequence"/>
</dbReference>
<protein>
    <recommendedName>
        <fullName evidence="3">aldehyde dehydrogenase (NAD(+))</fullName>
        <ecNumber evidence="3">1.2.1.3</ecNumber>
    </recommendedName>
</protein>
<dbReference type="SUPFAM" id="SSF53720">
    <property type="entry name" value="ALDH-like"/>
    <property type="match status" value="1"/>
</dbReference>
<evidence type="ECO:0000256" key="2">
    <source>
        <dbReference type="ARBA" id="ARBA00023002"/>
    </source>
</evidence>
<comment type="caution">
    <text evidence="8">The sequence shown here is derived from an EMBL/GenBank/DDBJ whole genome shotgun (WGS) entry which is preliminary data.</text>
</comment>
<evidence type="ECO:0000256" key="3">
    <source>
        <dbReference type="ARBA" id="ARBA00024226"/>
    </source>
</evidence>
<organism evidence="8 9">
    <name type="scientific">Aspergillus terreus</name>
    <dbReference type="NCBI Taxonomy" id="33178"/>
    <lineage>
        <taxon>Eukaryota</taxon>
        <taxon>Fungi</taxon>
        <taxon>Dikarya</taxon>
        <taxon>Ascomycota</taxon>
        <taxon>Pezizomycotina</taxon>
        <taxon>Eurotiomycetes</taxon>
        <taxon>Eurotiomycetidae</taxon>
        <taxon>Eurotiales</taxon>
        <taxon>Aspergillaceae</taxon>
        <taxon>Aspergillus</taxon>
        <taxon>Aspergillus subgen. Circumdati</taxon>
    </lineage>
</organism>
<sequence>MAFPASYIPPVLQSLMDPLCDHAPWLGVALVSFGAVYLGYLFVLGRREAPVAFNVPIPPEARPNATIRKWEDVQGEEKKVLEGQARGQWNDKLIMSYCPADGRVLGSGIKPATPEDVDRAVQAAKTAQIEWSKTTFAERRKVLKTLLKYVLEHQDELAAVCCLDSGKTKVDASFGEILVTAEKLKWTIDHGEKALAPETRPTNFLMMYKKNMVTYEPLGVVSACVSWNYPFHNFIGPVISAIFAGNGIVVKPSEQTAWASAFFLEVIRGALSSCGHPRDLVQSIVCLPNVADALTSHPDIAQLTFIGSRPVAHKVCESAAKSLTPVTVELGGKDPAVILDDPRTISEVASIASVMMRAVFQSAGQNCIGVERVIALPGIYDKLLELVTPRIQNLRLGSVLLDSATSGTPDMGASISATSFDRLESLIADAVKQGARLICGGKRYHHPKHPHGHYFTPTLLADVTPSMRIAQTELFAPVFVLMRADSVPHAIALANSTQYALGASVFGYNHRDVAACVAGIHAGMVSVNDFGVYYAVQLPFGGVKGSGYGRFGGAEGLRGVSNLKAVCVDRFPKLIATRIPPRLDYPIYKGAGARQDGTGAWEMCKGVVETGYQLSLGGWIRGVVRLLSNM</sequence>
<feature type="domain" description="Aldehyde dehydrogenase" evidence="7">
    <location>
        <begin position="94"/>
        <end position="566"/>
    </location>
</feature>
<dbReference type="Pfam" id="PF00171">
    <property type="entry name" value="Aldedh"/>
    <property type="match status" value="1"/>
</dbReference>
<dbReference type="PROSITE" id="PS00070">
    <property type="entry name" value="ALDEHYDE_DEHYDR_CYS"/>
    <property type="match status" value="1"/>
</dbReference>
<dbReference type="OrthoDB" id="310895at2759"/>
<name>A0A5M3Z2K5_ASPTE</name>
<dbReference type="VEuPathDB" id="FungiDB:ATEG_07083"/>
<evidence type="ECO:0000313" key="8">
    <source>
        <dbReference type="EMBL" id="GFF21133.1"/>
    </source>
</evidence>
<reference evidence="8 9" key="1">
    <citation type="submission" date="2020-01" db="EMBL/GenBank/DDBJ databases">
        <title>Aspergillus terreus IFO 6365 whole genome shotgun sequence.</title>
        <authorList>
            <person name="Kanamasa S."/>
            <person name="Takahashi H."/>
        </authorList>
    </citation>
    <scope>NUCLEOTIDE SEQUENCE [LARGE SCALE GENOMIC DNA]</scope>
    <source>
        <strain evidence="8 9">IFO 6365</strain>
    </source>
</reference>
<dbReference type="FunFam" id="3.40.309.10:FF:000024">
    <property type="entry name" value="Betaine aldehyde dehydrogenase"/>
    <property type="match status" value="1"/>
</dbReference>
<dbReference type="AlphaFoldDB" id="A0A5M3Z2K5"/>
<feature type="active site" evidence="5">
    <location>
        <position position="329"/>
    </location>
</feature>
<evidence type="ECO:0000256" key="4">
    <source>
        <dbReference type="ARBA" id="ARBA00049194"/>
    </source>
</evidence>
<proteinExistence type="inferred from homology"/>